<evidence type="ECO:0000313" key="4">
    <source>
        <dbReference type="EMBL" id="GIC71659.1"/>
    </source>
</evidence>
<dbReference type="InterPro" id="IPR005269">
    <property type="entry name" value="LOG"/>
</dbReference>
<dbReference type="OrthoDB" id="9801098at2"/>
<accession>A0A1L7GWD8</accession>
<evidence type="ECO:0000313" key="5">
    <source>
        <dbReference type="Proteomes" id="UP000185427"/>
    </source>
</evidence>
<organism evidence="3 5">
    <name type="scientific">Limosilactobacillus fermentum</name>
    <name type="common">Lactobacillus fermentum</name>
    <dbReference type="NCBI Taxonomy" id="1613"/>
    <lineage>
        <taxon>Bacteria</taxon>
        <taxon>Bacillati</taxon>
        <taxon>Bacillota</taxon>
        <taxon>Bacilli</taxon>
        <taxon>Lactobacillales</taxon>
        <taxon>Lactobacillaceae</taxon>
        <taxon>Limosilactobacillus</taxon>
    </lineage>
</organism>
<dbReference type="EMBL" id="CP019030">
    <property type="protein sequence ID" value="APU46324.1"/>
    <property type="molecule type" value="Genomic_DNA"/>
</dbReference>
<dbReference type="Proteomes" id="UP000185427">
    <property type="component" value="Chromosome"/>
</dbReference>
<dbReference type="GO" id="GO:0009691">
    <property type="term" value="P:cytokinin biosynthetic process"/>
    <property type="evidence" value="ECO:0007669"/>
    <property type="project" value="UniProtKB-UniRule"/>
</dbReference>
<sequence>MLKRLAVYCGARAGQDPSFMEMATDFGHQMAEHDVALVYGGGRFGLMGAVADAVLEAGGQAHGVITEELADRGTSHPDLTSLEIVDDMNTRKNQMMEMADGLLALPGGLGTLEEVSEAFSWTALGDNAKPVALYNYRNFYQPLKDMLATMEMTGFTEPPYVNAIKFATNFDEVADFMNHYQAPAIRTYE</sequence>
<proteinExistence type="inferred from homology"/>
<dbReference type="SUPFAM" id="SSF102405">
    <property type="entry name" value="MCP/YpsA-like"/>
    <property type="match status" value="1"/>
</dbReference>
<dbReference type="GO" id="GO:0005829">
    <property type="term" value="C:cytosol"/>
    <property type="evidence" value="ECO:0007669"/>
    <property type="project" value="TreeGrafter"/>
</dbReference>
<evidence type="ECO:0000256" key="1">
    <source>
        <dbReference type="ARBA" id="ARBA00006763"/>
    </source>
</evidence>
<dbReference type="RefSeq" id="WP_023465805.1">
    <property type="nucleotide sequence ID" value="NZ_BOLH01000005.1"/>
</dbReference>
<gene>
    <name evidence="3" type="ORF">BUW47_07810</name>
    <name evidence="4" type="ORF">LF01B1_06740</name>
</gene>
<keyword evidence="2" id="KW-0378">Hydrolase</keyword>
<dbReference type="Pfam" id="PF03641">
    <property type="entry name" value="Lysine_decarbox"/>
    <property type="match status" value="1"/>
</dbReference>
<dbReference type="InterPro" id="IPR031100">
    <property type="entry name" value="LOG_fam"/>
</dbReference>
<dbReference type="EC" id="3.2.2.n1" evidence="2"/>
<dbReference type="PANTHER" id="PTHR31223">
    <property type="entry name" value="LOG FAMILY PROTEIN YJL055W"/>
    <property type="match status" value="1"/>
</dbReference>
<dbReference type="Proteomes" id="UP000653631">
    <property type="component" value="Unassembled WGS sequence"/>
</dbReference>
<comment type="similarity">
    <text evidence="1 2">Belongs to the LOG family.</text>
</comment>
<reference evidence="4 6" key="2">
    <citation type="submission" date="2021-01" db="EMBL/GenBank/DDBJ databases">
        <title>Development of a method for detection of lactic acid bacteria that cause putrefactive shochu mash.</title>
        <authorList>
            <person name="Takashita H."/>
            <person name="Fujihara E."/>
            <person name="Takayama K."/>
            <person name="Yamamoto H."/>
            <person name="Mizutani M."/>
            <person name="Kajiwara Y."/>
        </authorList>
    </citation>
    <scope>NUCLEOTIDE SEQUENCE [LARGE SCALE GENOMIC DNA]</scope>
    <source>
        <strain evidence="4 6">01-B1</strain>
    </source>
</reference>
<protein>
    <recommendedName>
        <fullName evidence="2">Cytokinin riboside 5'-monophosphate phosphoribohydrolase</fullName>
        <ecNumber evidence="2">3.2.2.n1</ecNumber>
    </recommendedName>
</protein>
<dbReference type="GO" id="GO:0016799">
    <property type="term" value="F:hydrolase activity, hydrolyzing N-glycosyl compounds"/>
    <property type="evidence" value="ECO:0007669"/>
    <property type="project" value="TreeGrafter"/>
</dbReference>
<dbReference type="PANTHER" id="PTHR31223:SF70">
    <property type="entry name" value="LOG FAMILY PROTEIN YJL055W"/>
    <property type="match status" value="1"/>
</dbReference>
<evidence type="ECO:0000256" key="2">
    <source>
        <dbReference type="RuleBase" id="RU363015"/>
    </source>
</evidence>
<evidence type="ECO:0000313" key="6">
    <source>
        <dbReference type="Proteomes" id="UP000653631"/>
    </source>
</evidence>
<dbReference type="EMBL" id="BOLH01000005">
    <property type="protein sequence ID" value="GIC71659.1"/>
    <property type="molecule type" value="Genomic_DNA"/>
</dbReference>
<reference evidence="3 5" key="1">
    <citation type="submission" date="2016-12" db="EMBL/GenBank/DDBJ databases">
        <title>Complete Genome Sequence of Lactobacillus fermentum Strain SNUV175, a Probiotic for Treatment of Bacterial Vaginosis.</title>
        <authorList>
            <person name="Lee S."/>
            <person name="You H.J."/>
            <person name="Kwon B."/>
            <person name="Ko G."/>
        </authorList>
    </citation>
    <scope>NUCLEOTIDE SEQUENCE [LARGE SCALE GENOMIC DNA]</scope>
    <source>
        <strain evidence="3 5">SNUV175</strain>
    </source>
</reference>
<dbReference type="Gene3D" id="3.40.50.450">
    <property type="match status" value="1"/>
</dbReference>
<dbReference type="AlphaFoldDB" id="A0A1L7GWD8"/>
<name>A0A1L7GWD8_LIMFE</name>
<keyword evidence="2" id="KW-0203">Cytokinin biosynthesis</keyword>
<dbReference type="NCBIfam" id="TIGR00730">
    <property type="entry name" value="Rossman fold protein, TIGR00730 family"/>
    <property type="match status" value="1"/>
</dbReference>
<evidence type="ECO:0000313" key="3">
    <source>
        <dbReference type="EMBL" id="APU46324.1"/>
    </source>
</evidence>